<reference evidence="2 3" key="1">
    <citation type="journal article" date="2015" name="Proc. Natl. Acad. Sci. U.S.A.">
        <title>The resurrection genome of Boea hygrometrica: A blueprint for survival of dehydration.</title>
        <authorList>
            <person name="Xiao L."/>
            <person name="Yang G."/>
            <person name="Zhang L."/>
            <person name="Yang X."/>
            <person name="Zhao S."/>
            <person name="Ji Z."/>
            <person name="Zhou Q."/>
            <person name="Hu M."/>
            <person name="Wang Y."/>
            <person name="Chen M."/>
            <person name="Xu Y."/>
            <person name="Jin H."/>
            <person name="Xiao X."/>
            <person name="Hu G."/>
            <person name="Bao F."/>
            <person name="Hu Y."/>
            <person name="Wan P."/>
            <person name="Li L."/>
            <person name="Deng X."/>
            <person name="Kuang T."/>
            <person name="Xiang C."/>
            <person name="Zhu J.K."/>
            <person name="Oliver M.J."/>
            <person name="He Y."/>
        </authorList>
    </citation>
    <scope>NUCLEOTIDE SEQUENCE [LARGE SCALE GENOMIC DNA]</scope>
    <source>
        <strain evidence="3">cv. XS01</strain>
    </source>
</reference>
<accession>A0A2Z7BQ04</accession>
<dbReference type="Proteomes" id="UP000250235">
    <property type="component" value="Unassembled WGS sequence"/>
</dbReference>
<feature type="compositionally biased region" description="Polar residues" evidence="1">
    <location>
        <begin position="227"/>
        <end position="241"/>
    </location>
</feature>
<dbReference type="AlphaFoldDB" id="A0A2Z7BQ04"/>
<evidence type="ECO:0000313" key="3">
    <source>
        <dbReference type="Proteomes" id="UP000250235"/>
    </source>
</evidence>
<feature type="compositionally biased region" description="Polar residues" evidence="1">
    <location>
        <begin position="85"/>
        <end position="95"/>
    </location>
</feature>
<proteinExistence type="predicted"/>
<dbReference type="EMBL" id="KV004416">
    <property type="protein sequence ID" value="KZV35688.1"/>
    <property type="molecule type" value="Genomic_DNA"/>
</dbReference>
<feature type="compositionally biased region" description="Basic and acidic residues" evidence="1">
    <location>
        <begin position="180"/>
        <end position="193"/>
    </location>
</feature>
<feature type="compositionally biased region" description="Low complexity" evidence="1">
    <location>
        <begin position="27"/>
        <end position="37"/>
    </location>
</feature>
<organism evidence="2 3">
    <name type="scientific">Dorcoceras hygrometricum</name>
    <dbReference type="NCBI Taxonomy" id="472368"/>
    <lineage>
        <taxon>Eukaryota</taxon>
        <taxon>Viridiplantae</taxon>
        <taxon>Streptophyta</taxon>
        <taxon>Embryophyta</taxon>
        <taxon>Tracheophyta</taxon>
        <taxon>Spermatophyta</taxon>
        <taxon>Magnoliopsida</taxon>
        <taxon>eudicotyledons</taxon>
        <taxon>Gunneridae</taxon>
        <taxon>Pentapetalae</taxon>
        <taxon>asterids</taxon>
        <taxon>lamiids</taxon>
        <taxon>Lamiales</taxon>
        <taxon>Gesneriaceae</taxon>
        <taxon>Didymocarpoideae</taxon>
        <taxon>Trichosporeae</taxon>
        <taxon>Loxocarpinae</taxon>
        <taxon>Dorcoceras</taxon>
    </lineage>
</organism>
<feature type="region of interest" description="Disordered" evidence="1">
    <location>
        <begin position="1"/>
        <end position="101"/>
    </location>
</feature>
<name>A0A2Z7BQ04_9LAMI</name>
<keyword evidence="3" id="KW-1185">Reference proteome</keyword>
<feature type="region of interest" description="Disordered" evidence="1">
    <location>
        <begin position="168"/>
        <end position="255"/>
    </location>
</feature>
<evidence type="ECO:0000313" key="2">
    <source>
        <dbReference type="EMBL" id="KZV35688.1"/>
    </source>
</evidence>
<evidence type="ECO:0000256" key="1">
    <source>
        <dbReference type="SAM" id="MobiDB-lite"/>
    </source>
</evidence>
<protein>
    <submittedName>
        <fullName evidence="2">Putative sulfite oxidase</fullName>
    </submittedName>
</protein>
<sequence>MGCPGQARTKPRRNQPSQRCQRHRRTAAAAKYRTAAAAHRRAKRDARPRATSRVQRPTTARRAAVMLRNQCASRRPSSARDQKQRSASNRETVPSNRHDAAATMRDLHATRCTRPVPIDRAAALEAARTSRPPCAASAHVIARWGASMSGGAEANLKNFCPRPEGRLLHQPALEGLTRSARTDSPRKTDRSKSDQSTASGGDAWQPAAAERDKASRVPTTIAAPKSQFRTCPSDHGTSGNQAGPSGSSAGRSPRP</sequence>
<gene>
    <name evidence="2" type="ORF">F511_11245</name>
</gene>
<feature type="compositionally biased region" description="Low complexity" evidence="1">
    <location>
        <begin position="242"/>
        <end position="255"/>
    </location>
</feature>